<accession>A0A7S3L2V9</accession>
<dbReference type="AlphaFoldDB" id="A0A7S3L2V9"/>
<dbReference type="Pfam" id="PF00063">
    <property type="entry name" value="Myosin_head"/>
    <property type="match status" value="1"/>
</dbReference>
<organism evidence="10">
    <name type="scientific">Amphora coffeiformis</name>
    <dbReference type="NCBI Taxonomy" id="265554"/>
    <lineage>
        <taxon>Eukaryota</taxon>
        <taxon>Sar</taxon>
        <taxon>Stramenopiles</taxon>
        <taxon>Ochrophyta</taxon>
        <taxon>Bacillariophyta</taxon>
        <taxon>Bacillariophyceae</taxon>
        <taxon>Bacillariophycidae</taxon>
        <taxon>Thalassiophysales</taxon>
        <taxon>Catenulaceae</taxon>
        <taxon>Amphora</taxon>
    </lineage>
</organism>
<proteinExistence type="inferred from homology"/>
<evidence type="ECO:0000313" key="10">
    <source>
        <dbReference type="EMBL" id="CAE0407355.1"/>
    </source>
</evidence>
<dbReference type="CDD" id="cd00124">
    <property type="entry name" value="MYSc"/>
    <property type="match status" value="1"/>
</dbReference>
<keyword evidence="1 6" id="KW-0547">Nucleotide-binding</keyword>
<dbReference type="Gene3D" id="3.40.850.10">
    <property type="entry name" value="Kinesin motor domain"/>
    <property type="match status" value="1"/>
</dbReference>
<name>A0A7S3L2V9_9STRA</name>
<evidence type="ECO:0000256" key="6">
    <source>
        <dbReference type="PROSITE-ProRule" id="PRU00782"/>
    </source>
</evidence>
<evidence type="ECO:0000256" key="2">
    <source>
        <dbReference type="ARBA" id="ARBA00022840"/>
    </source>
</evidence>
<dbReference type="PANTHER" id="PTHR13140:SF706">
    <property type="entry name" value="DILUTE CLASS UNCONVENTIONAL MYOSIN, ISOFORM C"/>
    <property type="match status" value="1"/>
</dbReference>
<keyword evidence="5 6" id="KW-0009">Actin-binding</keyword>
<feature type="compositionally biased region" description="Basic and acidic residues" evidence="8">
    <location>
        <begin position="650"/>
        <end position="659"/>
    </location>
</feature>
<dbReference type="PANTHER" id="PTHR13140">
    <property type="entry name" value="MYOSIN"/>
    <property type="match status" value="1"/>
</dbReference>
<feature type="region of interest" description="Actin-binding" evidence="6">
    <location>
        <begin position="696"/>
        <end position="718"/>
    </location>
</feature>
<dbReference type="PRINTS" id="PR00193">
    <property type="entry name" value="MYOSINHEAVY"/>
</dbReference>
<reference evidence="10" key="1">
    <citation type="submission" date="2021-01" db="EMBL/GenBank/DDBJ databases">
        <authorList>
            <person name="Corre E."/>
            <person name="Pelletier E."/>
            <person name="Niang G."/>
            <person name="Scheremetjew M."/>
            <person name="Finn R."/>
            <person name="Kale V."/>
            <person name="Holt S."/>
            <person name="Cochrane G."/>
            <person name="Meng A."/>
            <person name="Brown T."/>
            <person name="Cohen L."/>
        </authorList>
    </citation>
    <scope>NUCLEOTIDE SEQUENCE</scope>
    <source>
        <strain evidence="10">CCMP127</strain>
    </source>
</reference>
<feature type="binding site" evidence="6">
    <location>
        <begin position="190"/>
        <end position="197"/>
    </location>
    <ligand>
        <name>ATP</name>
        <dbReference type="ChEBI" id="CHEBI:30616"/>
    </ligand>
</feature>
<evidence type="ECO:0000259" key="9">
    <source>
        <dbReference type="PROSITE" id="PS51456"/>
    </source>
</evidence>
<feature type="domain" description="Myosin motor" evidence="9">
    <location>
        <begin position="87"/>
        <end position="836"/>
    </location>
</feature>
<evidence type="ECO:0000256" key="4">
    <source>
        <dbReference type="ARBA" id="ARBA00023175"/>
    </source>
</evidence>
<dbReference type="InterPro" id="IPR027417">
    <property type="entry name" value="P-loop_NTPase"/>
</dbReference>
<keyword evidence="2 6" id="KW-0067">ATP-binding</keyword>
<dbReference type="PROSITE" id="PS50096">
    <property type="entry name" value="IQ"/>
    <property type="match status" value="1"/>
</dbReference>
<feature type="coiled-coil region" evidence="7">
    <location>
        <begin position="1034"/>
        <end position="1061"/>
    </location>
</feature>
<dbReference type="InterPro" id="IPR036961">
    <property type="entry name" value="Kinesin_motor_dom_sf"/>
</dbReference>
<gene>
    <name evidence="10" type="ORF">ACOF00016_LOCUS5182</name>
</gene>
<dbReference type="EMBL" id="HBIM01006084">
    <property type="protein sequence ID" value="CAE0407355.1"/>
    <property type="molecule type" value="Transcribed_RNA"/>
</dbReference>
<dbReference type="PROSITE" id="PS51456">
    <property type="entry name" value="MYOSIN_MOTOR"/>
    <property type="match status" value="1"/>
</dbReference>
<dbReference type="GO" id="GO:0007015">
    <property type="term" value="P:actin filament organization"/>
    <property type="evidence" value="ECO:0007669"/>
    <property type="project" value="TreeGrafter"/>
</dbReference>
<evidence type="ECO:0000256" key="7">
    <source>
        <dbReference type="SAM" id="Coils"/>
    </source>
</evidence>
<dbReference type="GO" id="GO:0000146">
    <property type="term" value="F:microfilament motor activity"/>
    <property type="evidence" value="ECO:0007669"/>
    <property type="project" value="TreeGrafter"/>
</dbReference>
<keyword evidence="3 6" id="KW-0518">Myosin</keyword>
<dbReference type="GO" id="GO:0005737">
    <property type="term" value="C:cytoplasm"/>
    <property type="evidence" value="ECO:0007669"/>
    <property type="project" value="TreeGrafter"/>
</dbReference>
<dbReference type="Gene3D" id="1.10.10.820">
    <property type="match status" value="1"/>
</dbReference>
<keyword evidence="4 6" id="KW-0505">Motor protein</keyword>
<dbReference type="GO" id="GO:0016020">
    <property type="term" value="C:membrane"/>
    <property type="evidence" value="ECO:0007669"/>
    <property type="project" value="TreeGrafter"/>
</dbReference>
<dbReference type="GO" id="GO:0005524">
    <property type="term" value="F:ATP binding"/>
    <property type="evidence" value="ECO:0007669"/>
    <property type="project" value="UniProtKB-UniRule"/>
</dbReference>
<evidence type="ECO:0000256" key="1">
    <source>
        <dbReference type="ARBA" id="ARBA00022741"/>
    </source>
</evidence>
<dbReference type="GO" id="GO:0051015">
    <property type="term" value="F:actin filament binding"/>
    <property type="evidence" value="ECO:0007669"/>
    <property type="project" value="TreeGrafter"/>
</dbReference>
<dbReference type="Gene3D" id="1.20.5.4820">
    <property type="match status" value="1"/>
</dbReference>
<comment type="similarity">
    <text evidence="6">Belongs to the TRAFAC class myosin-kinesin ATPase superfamily. Myosin family.</text>
</comment>
<evidence type="ECO:0000256" key="5">
    <source>
        <dbReference type="ARBA" id="ARBA00023203"/>
    </source>
</evidence>
<evidence type="ECO:0000256" key="8">
    <source>
        <dbReference type="SAM" id="MobiDB-lite"/>
    </source>
</evidence>
<dbReference type="GO" id="GO:0016459">
    <property type="term" value="C:myosin complex"/>
    <property type="evidence" value="ECO:0007669"/>
    <property type="project" value="UniProtKB-KW"/>
</dbReference>
<sequence length="1122" mass="126592">MGKKKDGEKKTTYVYILDQEFAWRPAILDDQKGDKAFCTVPQYADEQSMISDGGRSAKKGEEVVIDLKQYPHKVLPLQNVDSNGNLIEFPDMVKLPYLHEAGILYNLKARHKNGKPYTRTGDIIIAVNPFQWFTDLYTEQKRTYYSNKLVWESNEKDPRDSLDPHVYEVSALSYKGLAFGLQDQSILVSGESGAGKTETVKIAMNHMASVQRGYIKMDPFGHMEEGSNTLDPVVERVVESNPLLEAFGNASTRRNDNSSRFGKYLQLQFDNKNASAVGMISISNSNCKLAGSKCDVYLLEKNRVITHDPKERTYHIFYQLLAASDGDKAGYWDKLKGKKAEDFKYVMKSPLEKIEKMTDLQHYEHTVKTLALVGVSGDKLRTLFRAIAAVIQAGNLTFGAKGGDKDKSEITSTKEAADMAELLGVKTDDVALAFTERTMKTKTETYKVPLSESNAKEACDAFAKEVYGKVFLWVVKQINAATRAEDNYKDGTQTDFGIVGLLDIFGFESFVRNRFDQLCINYANEKLQQKFTEDVFRAVQLEYEAEGIALAEIKYDDNTDVLDLIEGRTGLLAMLNEECIRPKGSDMDFVQKALAQNKNSPCLIVNKTDRKSFGIHHYAGKVMYDSVGFVSSNQDLLPTDLEELMHKADNEIVNKKVEEDTPEPSGGGGGRRGGPPKRQKSNLVGATVWGKYKTQLASLMSNLRKTNSRYIRCVKPNMAKKPVLMEHVATVEQLRCAGVVAAVTLARSAFPNRLDNSAVRFRYSSMWDKSAYPSEKTQSMSHEEALKCDANAILLCALREHTYTNKEGELKQAFVVGKTKSFFRAGALEFLESNRATGLDGQACTIQKYARGFLTRKLLRDMVKGRAEAEKAAREAKLKAEREALEKAAREKAERDAKRKEERKQYEDKIKELKRKMEEAEEERMQKLEELKAKKAAAEKVIEELREQTGEEARKALMEPKKLAAQQNKKLAEQTKLIDFLKKENKKIRKDNDKVKSKYDVVKANNEKLINANERTGDDFEDLNESTAKVHSKNEELTSTLEKAKKDNKRLKDECMKKQDEYMGQAETRLEYQKTMARILNMIQDKSKDPQLVEDTVCVALECESEAKSIMAALEAETGEGL</sequence>
<feature type="coiled-coil region" evidence="7">
    <location>
        <begin position="866"/>
        <end position="998"/>
    </location>
</feature>
<dbReference type="Gene3D" id="1.20.58.530">
    <property type="match status" value="1"/>
</dbReference>
<dbReference type="SMART" id="SM00242">
    <property type="entry name" value="MYSc"/>
    <property type="match status" value="1"/>
</dbReference>
<feature type="region of interest" description="Disordered" evidence="8">
    <location>
        <begin position="650"/>
        <end position="682"/>
    </location>
</feature>
<evidence type="ECO:0000256" key="3">
    <source>
        <dbReference type="ARBA" id="ARBA00023123"/>
    </source>
</evidence>
<protein>
    <recommendedName>
        <fullName evidence="9">Myosin motor domain-containing protein</fullName>
    </recommendedName>
</protein>
<dbReference type="InterPro" id="IPR001609">
    <property type="entry name" value="Myosin_head_motor_dom-like"/>
</dbReference>
<dbReference type="Gene3D" id="1.20.120.720">
    <property type="entry name" value="Myosin VI head, motor domain, U50 subdomain"/>
    <property type="match status" value="1"/>
</dbReference>
<keyword evidence="7" id="KW-0175">Coiled coil</keyword>
<dbReference type="SUPFAM" id="SSF52540">
    <property type="entry name" value="P-loop containing nucleoside triphosphate hydrolases"/>
    <property type="match status" value="1"/>
</dbReference>